<keyword evidence="2" id="KW-0732">Signal</keyword>
<reference evidence="4" key="3">
    <citation type="submission" date="2019-02" db="EMBL/GenBank/DDBJ databases">
        <authorList>
            <person name="Buron G."/>
            <person name="Chaylann A."/>
            <person name="Dolejs I."/>
            <person name="Forster J."/>
            <person name="Miks M.H."/>
        </authorList>
    </citation>
    <scope>NUCLEOTIDE SEQUENCE</scope>
    <source>
        <strain evidence="4">DSM 10551</strain>
    </source>
</reference>
<evidence type="ECO:0000313" key="6">
    <source>
        <dbReference type="Proteomes" id="UP000294668"/>
    </source>
</evidence>
<comment type="caution">
    <text evidence="3">The sequence shown here is derived from an EMBL/GenBank/DDBJ whole genome shotgun (WGS) entry which is preliminary data.</text>
</comment>
<evidence type="ECO:0000313" key="4">
    <source>
        <dbReference type="EMBL" id="TDG90103.1"/>
    </source>
</evidence>
<gene>
    <name evidence="4" type="ORF">C5L28_000156</name>
    <name evidence="3" type="ORF">LPKJCM_00622</name>
</gene>
<protein>
    <recommendedName>
        <fullName evidence="7">Lipoprotein</fullName>
    </recommendedName>
</protein>
<dbReference type="Proteomes" id="UP000294668">
    <property type="component" value="Unassembled WGS sequence"/>
</dbReference>
<dbReference type="AlphaFoldDB" id="A0A224VGB7"/>
<dbReference type="PROSITE" id="PS51257">
    <property type="entry name" value="PROKAR_LIPOPROTEIN"/>
    <property type="match status" value="1"/>
</dbReference>
<dbReference type="OrthoDB" id="2328599at2"/>
<reference evidence="4 6" key="2">
    <citation type="journal article" date="2019" name="Appl. Microbiol. Biotechnol.">
        <title>Uncovering carbohydrate metabolism through a genotype-phenotype association study of 56 lactic acid bacteria genomes.</title>
        <authorList>
            <person name="Buron-Moles G."/>
            <person name="Chailyan A."/>
            <person name="Dolejs I."/>
            <person name="Forster J."/>
            <person name="Miks M.H."/>
        </authorList>
    </citation>
    <scope>NUCLEOTIDE SEQUENCE [LARGE SCALE GENOMIC DNA]</scope>
    <source>
        <strain evidence="4 6">DSM 10551</strain>
    </source>
</reference>
<feature type="compositionally biased region" description="Low complexity" evidence="1">
    <location>
        <begin position="25"/>
        <end position="57"/>
    </location>
</feature>
<evidence type="ECO:0000256" key="1">
    <source>
        <dbReference type="SAM" id="MobiDB-lite"/>
    </source>
</evidence>
<reference evidence="3 5" key="1">
    <citation type="journal article" date="2017" name="Biosci Microbiota Food Health">
        <title>Genomic characterization reconfirms the taxonomic status of Lactobacillus parakefiri.</title>
        <authorList>
            <person name="Tanizawa Y."/>
            <person name="Kobayashi H."/>
            <person name="Kaminuma E."/>
            <person name="Sakamoto M."/>
            <person name="Ohkuma M."/>
            <person name="Nakamura Y."/>
            <person name="Arita M."/>
            <person name="Tohno M."/>
        </authorList>
    </citation>
    <scope>NUCLEOTIDE SEQUENCE [LARGE SCALE GENOMIC DNA]</scope>
    <source>
        <strain evidence="3 5">JCM 8573</strain>
    </source>
</reference>
<evidence type="ECO:0000256" key="2">
    <source>
        <dbReference type="SAM" id="SignalP"/>
    </source>
</evidence>
<name>A0A224VGB7_9LACO</name>
<accession>A0A224VGB7</accession>
<keyword evidence="6" id="KW-1185">Reference proteome</keyword>
<dbReference type="Proteomes" id="UP000214739">
    <property type="component" value="Unassembled WGS sequence"/>
</dbReference>
<evidence type="ECO:0000313" key="3">
    <source>
        <dbReference type="EMBL" id="GAW71541.1"/>
    </source>
</evidence>
<evidence type="ECO:0008006" key="7">
    <source>
        <dbReference type="Google" id="ProtNLM"/>
    </source>
</evidence>
<dbReference type="EMBL" id="PUFL01000072">
    <property type="protein sequence ID" value="TDG90103.1"/>
    <property type="molecule type" value="Genomic_DNA"/>
</dbReference>
<evidence type="ECO:0000313" key="5">
    <source>
        <dbReference type="Proteomes" id="UP000214739"/>
    </source>
</evidence>
<feature type="region of interest" description="Disordered" evidence="1">
    <location>
        <begin position="25"/>
        <end position="58"/>
    </location>
</feature>
<feature type="chain" id="PRO_5044569639" description="Lipoprotein" evidence="2">
    <location>
        <begin position="21"/>
        <end position="167"/>
    </location>
</feature>
<dbReference type="EMBL" id="BDGB01000039">
    <property type="protein sequence ID" value="GAW71541.1"/>
    <property type="molecule type" value="Genomic_DNA"/>
</dbReference>
<dbReference type="RefSeq" id="WP_057961690.1">
    <property type="nucleotide sequence ID" value="NZ_BAAAXO010000013.1"/>
</dbReference>
<sequence length="167" mass="18770">MKKALTTALLLFVLPLGLFGCSNESNSSSSESSSSTKTEQSSSASSSTTPSASTSTTITHAKRAIKVRYEKAKFTTTLDREYREEYLYRNVPGTVDSNKVDSWDNLNVSENKLVHVNKKAIATFKDDDDNEYDHEDFYRITLGNQSGKQYWVGDDVLQNDHENDYDD</sequence>
<proteinExistence type="predicted"/>
<organism evidence="3 5">
    <name type="scientific">Lentilactobacillus parakefiri</name>
    <dbReference type="NCBI Taxonomy" id="152332"/>
    <lineage>
        <taxon>Bacteria</taxon>
        <taxon>Bacillati</taxon>
        <taxon>Bacillota</taxon>
        <taxon>Bacilli</taxon>
        <taxon>Lactobacillales</taxon>
        <taxon>Lactobacillaceae</taxon>
        <taxon>Lentilactobacillus</taxon>
    </lineage>
</organism>
<feature type="signal peptide" evidence="2">
    <location>
        <begin position="1"/>
        <end position="20"/>
    </location>
</feature>